<evidence type="ECO:0000256" key="1">
    <source>
        <dbReference type="ARBA" id="ARBA00022490"/>
    </source>
</evidence>
<feature type="binding site" evidence="3">
    <location>
        <begin position="253"/>
        <end position="258"/>
    </location>
    <ligand>
        <name>Mo-bis(molybdopterin guanine dinucleotide)</name>
        <dbReference type="ChEBI" id="CHEBI:60539"/>
    </ligand>
</feature>
<keyword evidence="2 3" id="KW-0501">Molybdenum cofactor biosynthesis</keyword>
<dbReference type="KEGG" id="uli:ETAA1_25820"/>
<dbReference type="Gene3D" id="3.40.140.10">
    <property type="entry name" value="Cytidine Deaminase, domain 2"/>
    <property type="match status" value="1"/>
</dbReference>
<dbReference type="PIRSF" id="PIRSF015626">
    <property type="entry name" value="FdhD"/>
    <property type="match status" value="1"/>
</dbReference>
<dbReference type="AlphaFoldDB" id="A0A517XSV9"/>
<name>A0A517XSV9_9BACT</name>
<dbReference type="SUPFAM" id="SSF53927">
    <property type="entry name" value="Cytidine deaminase-like"/>
    <property type="match status" value="1"/>
</dbReference>
<reference evidence="4 5" key="1">
    <citation type="submission" date="2019-02" db="EMBL/GenBank/DDBJ databases">
        <title>Deep-cultivation of Planctomycetes and their phenomic and genomic characterization uncovers novel biology.</title>
        <authorList>
            <person name="Wiegand S."/>
            <person name="Jogler M."/>
            <person name="Boedeker C."/>
            <person name="Pinto D."/>
            <person name="Vollmers J."/>
            <person name="Rivas-Marin E."/>
            <person name="Kohn T."/>
            <person name="Peeters S.H."/>
            <person name="Heuer A."/>
            <person name="Rast P."/>
            <person name="Oberbeckmann S."/>
            <person name="Bunk B."/>
            <person name="Jeske O."/>
            <person name="Meyerdierks A."/>
            <person name="Storesund J.E."/>
            <person name="Kallscheuer N."/>
            <person name="Luecker S."/>
            <person name="Lage O.M."/>
            <person name="Pohl T."/>
            <person name="Merkel B.J."/>
            <person name="Hornburger P."/>
            <person name="Mueller R.-W."/>
            <person name="Bruemmer F."/>
            <person name="Labrenz M."/>
            <person name="Spormann A.M."/>
            <person name="Op den Camp H."/>
            <person name="Overmann J."/>
            <person name="Amann R."/>
            <person name="Jetten M.S.M."/>
            <person name="Mascher T."/>
            <person name="Medema M.H."/>
            <person name="Devos D.P."/>
            <person name="Kaster A.-K."/>
            <person name="Ovreas L."/>
            <person name="Rohde M."/>
            <person name="Galperin M.Y."/>
            <person name="Jogler C."/>
        </authorList>
    </citation>
    <scope>NUCLEOTIDE SEQUENCE [LARGE SCALE GENOMIC DNA]</scope>
    <source>
        <strain evidence="4 5">ETA_A1</strain>
    </source>
</reference>
<evidence type="ECO:0000256" key="3">
    <source>
        <dbReference type="HAMAP-Rule" id="MF_00187"/>
    </source>
</evidence>
<dbReference type="Gene3D" id="3.10.20.10">
    <property type="match status" value="1"/>
</dbReference>
<gene>
    <name evidence="3" type="primary">fdhD</name>
    <name evidence="4" type="ORF">ETAA1_25820</name>
</gene>
<keyword evidence="5" id="KW-1185">Reference proteome</keyword>
<dbReference type="GO" id="GO:0005737">
    <property type="term" value="C:cytoplasm"/>
    <property type="evidence" value="ECO:0007669"/>
    <property type="project" value="UniProtKB-SubCell"/>
</dbReference>
<evidence type="ECO:0000256" key="2">
    <source>
        <dbReference type="ARBA" id="ARBA00023150"/>
    </source>
</evidence>
<feature type="active site" description="Cysteine persulfide intermediate" evidence="3">
    <location>
        <position position="113"/>
    </location>
</feature>
<comment type="subcellular location">
    <subcellularLocation>
        <location evidence="3">Cytoplasm</location>
    </subcellularLocation>
</comment>
<dbReference type="PANTHER" id="PTHR30592:SF1">
    <property type="entry name" value="SULFUR CARRIER PROTEIN FDHD"/>
    <property type="match status" value="1"/>
</dbReference>
<dbReference type="RefSeq" id="WP_145238500.1">
    <property type="nucleotide sequence ID" value="NZ_CP036273.1"/>
</dbReference>
<dbReference type="HAMAP" id="MF_00187">
    <property type="entry name" value="FdhD"/>
    <property type="match status" value="1"/>
</dbReference>
<dbReference type="InterPro" id="IPR003786">
    <property type="entry name" value="FdhD"/>
</dbReference>
<sequence>MSVGETTDVRVTRFPGGIADADRLATEEPLEIRVDGEPFVVTMRTPGHDAELAAGFCLTEGLIDHPDELERAEPCTLSDYGNVVNVTLAGQAAVRWPAQCNAARRELYLSSSCGLCGTRTIDRIHRRIPDLAGGFVMGPDVLVELPRLLAEAQGVFAVTGGLHAAALFHADARVRLVREDVGRHNAVDKVVGALLLSGQLPAGPGVLLVSGRASFELVQKAGRAGIGFLAAVGAPSSLAADAARRFGMTLVGFLRGGRFNVYTGGERVAECSRASISSA</sequence>
<dbReference type="NCBIfam" id="NF001943">
    <property type="entry name" value="PRK00724.1-2"/>
    <property type="match status" value="1"/>
</dbReference>
<dbReference type="PANTHER" id="PTHR30592">
    <property type="entry name" value="FORMATE DEHYDROGENASE"/>
    <property type="match status" value="1"/>
</dbReference>
<evidence type="ECO:0000313" key="5">
    <source>
        <dbReference type="Proteomes" id="UP000319576"/>
    </source>
</evidence>
<dbReference type="GO" id="GO:0006777">
    <property type="term" value="P:Mo-molybdopterin cofactor biosynthetic process"/>
    <property type="evidence" value="ECO:0007669"/>
    <property type="project" value="UniProtKB-UniRule"/>
</dbReference>
<dbReference type="NCBIfam" id="TIGR00129">
    <property type="entry name" value="fdhD_narQ"/>
    <property type="match status" value="1"/>
</dbReference>
<organism evidence="4 5">
    <name type="scientific">Urbifossiella limnaea</name>
    <dbReference type="NCBI Taxonomy" id="2528023"/>
    <lineage>
        <taxon>Bacteria</taxon>
        <taxon>Pseudomonadati</taxon>
        <taxon>Planctomycetota</taxon>
        <taxon>Planctomycetia</taxon>
        <taxon>Gemmatales</taxon>
        <taxon>Gemmataceae</taxon>
        <taxon>Urbifossiella</taxon>
    </lineage>
</organism>
<keyword evidence="1 3" id="KW-0963">Cytoplasm</keyword>
<proteinExistence type="inferred from homology"/>
<comment type="similarity">
    <text evidence="3">Belongs to the FdhD family.</text>
</comment>
<dbReference type="OrthoDB" id="9782042at2"/>
<dbReference type="Proteomes" id="UP000319576">
    <property type="component" value="Chromosome"/>
</dbReference>
<evidence type="ECO:0000313" key="4">
    <source>
        <dbReference type="EMBL" id="QDU20626.1"/>
    </source>
</evidence>
<protein>
    <recommendedName>
        <fullName evidence="3">Sulfur carrier protein FdhD</fullName>
    </recommendedName>
</protein>
<dbReference type="GO" id="GO:0097163">
    <property type="term" value="F:sulfur carrier activity"/>
    <property type="evidence" value="ECO:0007669"/>
    <property type="project" value="UniProtKB-UniRule"/>
</dbReference>
<accession>A0A517XSV9</accession>
<dbReference type="InterPro" id="IPR016193">
    <property type="entry name" value="Cytidine_deaminase-like"/>
</dbReference>
<comment type="function">
    <text evidence="3">Required for formate dehydrogenase (FDH) activity. Acts as a sulfur carrier protein that transfers sulfur from IscS to the molybdenum cofactor prior to its insertion into FDH.</text>
</comment>
<dbReference type="Pfam" id="PF02634">
    <property type="entry name" value="FdhD-NarQ"/>
    <property type="match status" value="1"/>
</dbReference>
<dbReference type="EMBL" id="CP036273">
    <property type="protein sequence ID" value="QDU20626.1"/>
    <property type="molecule type" value="Genomic_DNA"/>
</dbReference>
<dbReference type="GO" id="GO:0016783">
    <property type="term" value="F:sulfurtransferase activity"/>
    <property type="evidence" value="ECO:0007669"/>
    <property type="project" value="InterPro"/>
</dbReference>